<dbReference type="PROSITE" id="PS51340">
    <property type="entry name" value="MOSC"/>
    <property type="match status" value="1"/>
</dbReference>
<dbReference type="InterPro" id="IPR052353">
    <property type="entry name" value="Benzoxazolinone_Detox_Enz"/>
</dbReference>
<evidence type="ECO:0000259" key="1">
    <source>
        <dbReference type="PROSITE" id="PS51340"/>
    </source>
</evidence>
<dbReference type="PANTHER" id="PTHR30212">
    <property type="entry name" value="PROTEIN YIIM"/>
    <property type="match status" value="1"/>
</dbReference>
<dbReference type="InterPro" id="IPR005302">
    <property type="entry name" value="MoCF_Sase_C"/>
</dbReference>
<evidence type="ECO:0000313" key="2">
    <source>
        <dbReference type="EMBL" id="GAL02633.1"/>
    </source>
</evidence>
<dbReference type="STRING" id="754436.JCM19237_5526"/>
<dbReference type="SUPFAM" id="SSF50800">
    <property type="entry name" value="PK beta-barrel domain-like"/>
    <property type="match status" value="1"/>
</dbReference>
<organism evidence="2 3">
    <name type="scientific">Photobacterium aphoticum</name>
    <dbReference type="NCBI Taxonomy" id="754436"/>
    <lineage>
        <taxon>Bacteria</taxon>
        <taxon>Pseudomonadati</taxon>
        <taxon>Pseudomonadota</taxon>
        <taxon>Gammaproteobacteria</taxon>
        <taxon>Vibrionales</taxon>
        <taxon>Vibrionaceae</taxon>
        <taxon>Photobacterium</taxon>
    </lineage>
</organism>
<feature type="domain" description="MOSC" evidence="1">
    <location>
        <begin position="32"/>
        <end position="169"/>
    </location>
</feature>
<proteinExistence type="predicted"/>
<dbReference type="GO" id="GO:0003824">
    <property type="term" value="F:catalytic activity"/>
    <property type="evidence" value="ECO:0007669"/>
    <property type="project" value="InterPro"/>
</dbReference>
<comment type="caution">
    <text evidence="2">The sequence shown here is derived from an EMBL/GenBank/DDBJ whole genome shotgun (WGS) entry which is preliminary data.</text>
</comment>
<sequence>MKSMSVIGQVEAVLVGKAVPYARGADSAIDKHGVTGPQQVSFVGLVDDEQGDKRIHGGVEKALHIYPREHYAAWQRELGEKPVFDNAGAFGENISARGVTEHTVCLHDKVRIGSTLLEVSQGRLPCWKLNIRFDQPDMALKLQETLRTGWYFRVLEEGVIAQGDAIELVERPYPAWPLSRILEVIFSGSLDEAALRPLLSLPLVDSWRKVVERRLDNQQLEDWEPRLFGRQKMVK</sequence>
<dbReference type="PANTHER" id="PTHR30212:SF2">
    <property type="entry name" value="PROTEIN YIIM"/>
    <property type="match status" value="1"/>
</dbReference>
<dbReference type="Pfam" id="PF03473">
    <property type="entry name" value="MOSC"/>
    <property type="match status" value="1"/>
</dbReference>
<dbReference type="Pfam" id="PF03475">
    <property type="entry name" value="YiiM_3-alpha"/>
    <property type="match status" value="1"/>
</dbReference>
<dbReference type="GO" id="GO:0030151">
    <property type="term" value="F:molybdenum ion binding"/>
    <property type="evidence" value="ECO:0007669"/>
    <property type="project" value="InterPro"/>
</dbReference>
<dbReference type="eggNOG" id="COG2258">
    <property type="taxonomic scope" value="Bacteria"/>
</dbReference>
<dbReference type="EMBL" id="BBMN01000001">
    <property type="protein sequence ID" value="GAL02633.1"/>
    <property type="molecule type" value="Genomic_DNA"/>
</dbReference>
<gene>
    <name evidence="2" type="ORF">JCM19237_5526</name>
</gene>
<protein>
    <submittedName>
        <fullName evidence="2">Uncharacterized protein conserved in bacteria</fullName>
    </submittedName>
</protein>
<accession>A0A090QK50</accession>
<dbReference type="Proteomes" id="UP000029227">
    <property type="component" value="Unassembled WGS sequence"/>
</dbReference>
<evidence type="ECO:0000313" key="3">
    <source>
        <dbReference type="Proteomes" id="UP000029227"/>
    </source>
</evidence>
<dbReference type="AlphaFoldDB" id="A0A090QK50"/>
<dbReference type="Gene3D" id="2.40.33.20">
    <property type="entry name" value="PK beta-barrel domain-like"/>
    <property type="match status" value="1"/>
</dbReference>
<dbReference type="InterPro" id="IPR005163">
    <property type="entry name" value="Tri_helical_YiiM-like"/>
</dbReference>
<reference evidence="2 3" key="1">
    <citation type="journal article" date="2014" name="Genome Announc.">
        <title>Draft Genome Sequences of Two Vibrionaceae Species, Vibrio ponticus C121 and Photobacterium aphoticum C119, Isolated as Coral Reef Microbiota.</title>
        <authorList>
            <person name="Al-saari N."/>
            <person name="Meirelles P.M."/>
            <person name="Mino S."/>
            <person name="Suda W."/>
            <person name="Oshima K."/>
            <person name="Hattori M."/>
            <person name="Ohkuma M."/>
            <person name="Thompson F.L."/>
            <person name="Gomez-Gil B."/>
            <person name="Sawabe T."/>
            <person name="Sawabe T."/>
        </authorList>
    </citation>
    <scope>NUCLEOTIDE SEQUENCE [LARGE SCALE GENOMIC DNA]</scope>
    <source>
        <strain evidence="2 3">JCM 19237</strain>
    </source>
</reference>
<dbReference type="InterPro" id="IPR011037">
    <property type="entry name" value="Pyrv_Knase-like_insert_dom_sf"/>
</dbReference>
<name>A0A090QK50_9GAMM</name>
<dbReference type="GO" id="GO:0030170">
    <property type="term" value="F:pyridoxal phosphate binding"/>
    <property type="evidence" value="ECO:0007669"/>
    <property type="project" value="InterPro"/>
</dbReference>